<protein>
    <submittedName>
        <fullName evidence="2">Uncharacterized protein</fullName>
    </submittedName>
</protein>
<dbReference type="Proteomes" id="UP000381693">
    <property type="component" value="Unassembled WGS sequence"/>
</dbReference>
<dbReference type="EMBL" id="CABFUZ020000093">
    <property type="protein sequence ID" value="VVM05567.1"/>
    <property type="molecule type" value="Genomic_DNA"/>
</dbReference>
<evidence type="ECO:0000313" key="2">
    <source>
        <dbReference type="EMBL" id="VVM05567.1"/>
    </source>
</evidence>
<feature type="compositionally biased region" description="Basic residues" evidence="1">
    <location>
        <begin position="167"/>
        <end position="180"/>
    </location>
</feature>
<comment type="caution">
    <text evidence="2">The sequence shown here is derived from an EMBL/GenBank/DDBJ whole genome shotgun (WGS) entry which is preliminary data.</text>
</comment>
<organism evidence="2 3">
    <name type="scientific">Methylacidimicrobium cyclopophantes</name>
    <dbReference type="NCBI Taxonomy" id="1041766"/>
    <lineage>
        <taxon>Bacteria</taxon>
        <taxon>Pseudomonadati</taxon>
        <taxon>Verrucomicrobiota</taxon>
        <taxon>Methylacidimicrobium</taxon>
    </lineage>
</organism>
<sequence>MHKKSQELSEAPGIRMRNLSPFDAAFRGNVHSQAERAHFPDRLGHVPSLGRSGGVSPLRNVSPASGANPGRSQKETGSFRAFLGEHSPCLLIWTTGESRSEMRTKRLLWRGRAARSMSTARLPLPTDHAWMEKHPFLSLSCGKNRLSQTFRQKAKNERPVRSRFLKATRGTSSRRPRKSSRLPATVPMGAETPFWGKRKKRAMDENISGPRKFPAWKEARQAVSASVANIRHSAAKPVEKEFVPGFVA</sequence>
<dbReference type="AlphaFoldDB" id="A0A5E6M8J4"/>
<feature type="region of interest" description="Disordered" evidence="1">
    <location>
        <begin position="37"/>
        <end position="76"/>
    </location>
</feature>
<feature type="region of interest" description="Disordered" evidence="1">
    <location>
        <begin position="167"/>
        <end position="191"/>
    </location>
</feature>
<reference evidence="2" key="1">
    <citation type="submission" date="2019-09" db="EMBL/GenBank/DDBJ databases">
        <authorList>
            <person name="Cremers G."/>
        </authorList>
    </citation>
    <scope>NUCLEOTIDE SEQUENCE [LARGE SCALE GENOMIC DNA]</scope>
    <source>
        <strain evidence="2">3B</strain>
    </source>
</reference>
<proteinExistence type="predicted"/>
<evidence type="ECO:0000256" key="1">
    <source>
        <dbReference type="SAM" id="MobiDB-lite"/>
    </source>
</evidence>
<name>A0A5E6M8J4_9BACT</name>
<keyword evidence="3" id="KW-1185">Reference proteome</keyword>
<evidence type="ECO:0000313" key="3">
    <source>
        <dbReference type="Proteomes" id="UP000381693"/>
    </source>
</evidence>
<gene>
    <name evidence="2" type="ORF">MAMC_00678</name>
</gene>
<accession>A0A5E6M8J4</accession>